<accession>G2DX29</accession>
<comment type="caution">
    <text evidence="2">The sequence shown here is derived from an EMBL/GenBank/DDBJ whole genome shotgun (WGS) entry which is preliminary data.</text>
</comment>
<dbReference type="OrthoDB" id="5621714at2"/>
<evidence type="ECO:0000313" key="3">
    <source>
        <dbReference type="Proteomes" id="UP000004200"/>
    </source>
</evidence>
<keyword evidence="3" id="KW-1185">Reference proteome</keyword>
<evidence type="ECO:0000313" key="2">
    <source>
        <dbReference type="EMBL" id="EGV33383.1"/>
    </source>
</evidence>
<evidence type="ECO:0000259" key="1">
    <source>
        <dbReference type="Pfam" id="PF09084"/>
    </source>
</evidence>
<dbReference type="PANTHER" id="PTHR30024">
    <property type="entry name" value="ALIPHATIC SULFONATES-BINDING PROTEIN-RELATED"/>
    <property type="match status" value="1"/>
</dbReference>
<dbReference type="PATRIC" id="fig|765913.3.peg.603"/>
<dbReference type="PANTHER" id="PTHR30024:SF48">
    <property type="entry name" value="ABC TRANSPORTER SUBSTRATE-BINDING PROTEIN"/>
    <property type="match status" value="1"/>
</dbReference>
<feature type="domain" description="SsuA/THI5-like" evidence="1">
    <location>
        <begin position="58"/>
        <end position="257"/>
    </location>
</feature>
<dbReference type="STRING" id="765913.ThidrDRAFT_0590"/>
<gene>
    <name evidence="2" type="ORF">ThidrDRAFT_0590</name>
</gene>
<dbReference type="Pfam" id="PF09084">
    <property type="entry name" value="NMT1"/>
    <property type="match status" value="1"/>
</dbReference>
<proteinExistence type="predicted"/>
<dbReference type="SUPFAM" id="SSF53850">
    <property type="entry name" value="Periplasmic binding protein-like II"/>
    <property type="match status" value="1"/>
</dbReference>
<dbReference type="AlphaFoldDB" id="G2DX29"/>
<reference evidence="2 3" key="1">
    <citation type="submission" date="2011-06" db="EMBL/GenBank/DDBJ databases">
        <title>The draft genome of Thiorhodococcus drewsii AZ1.</title>
        <authorList>
            <consortium name="US DOE Joint Genome Institute (JGI-PGF)"/>
            <person name="Lucas S."/>
            <person name="Han J."/>
            <person name="Lapidus A."/>
            <person name="Cheng J.-F."/>
            <person name="Goodwin L."/>
            <person name="Pitluck S."/>
            <person name="Peters L."/>
            <person name="Land M.L."/>
            <person name="Hauser L."/>
            <person name="Vogl K."/>
            <person name="Liu Z."/>
            <person name="Imhoff J."/>
            <person name="Thiel V."/>
            <person name="Frigaard N.-U."/>
            <person name="Bryant D.A."/>
            <person name="Woyke T.J."/>
        </authorList>
    </citation>
    <scope>NUCLEOTIDE SEQUENCE [LARGE SCALE GENOMIC DNA]</scope>
    <source>
        <strain evidence="2 3">AZ1</strain>
    </source>
</reference>
<name>G2DX29_9GAMM</name>
<protein>
    <submittedName>
        <fullName evidence="2">ABC transporter substrate-binding protein</fullName>
    </submittedName>
</protein>
<sequence>MPIAMSHTRPLGAVRWILCAALALTLLAPSTPTLADGTLRLAVLKFGTLSWEADVIRHNGFDRAEGFSLEPSAFAGPQATLVALMGGNADIAVTDWIWVSRQRDAGRPYSFVPYSTAIGALMVPGGSDIGSLADLAGHRIGVAGGPLDKNWLLLRALARQRSGLDLANQVEPVYGAPPLLNAQIQQDRLDAVITHWPYAARLSAIGYRPLMDAREAMSELGIQAEVPMIGYVFNEDWAKSHRETTDGFFRAVARAKSRLAESDAEWERLRPLMRAKDEATFIALREGYRAGIPKGWGAEERVAAERLFEILRATGGSALVGHSERLAPGTFWDGTPD</sequence>
<dbReference type="Proteomes" id="UP000004200">
    <property type="component" value="Unassembled WGS sequence"/>
</dbReference>
<dbReference type="eggNOG" id="COG0715">
    <property type="taxonomic scope" value="Bacteria"/>
</dbReference>
<dbReference type="EMBL" id="AFWT01000003">
    <property type="protein sequence ID" value="EGV33383.1"/>
    <property type="molecule type" value="Genomic_DNA"/>
</dbReference>
<dbReference type="Gene3D" id="3.40.190.10">
    <property type="entry name" value="Periplasmic binding protein-like II"/>
    <property type="match status" value="2"/>
</dbReference>
<dbReference type="InterPro" id="IPR015168">
    <property type="entry name" value="SsuA/THI5"/>
</dbReference>
<organism evidence="2 3">
    <name type="scientific">Thiorhodococcus drewsii AZ1</name>
    <dbReference type="NCBI Taxonomy" id="765913"/>
    <lineage>
        <taxon>Bacteria</taxon>
        <taxon>Pseudomonadati</taxon>
        <taxon>Pseudomonadota</taxon>
        <taxon>Gammaproteobacteria</taxon>
        <taxon>Chromatiales</taxon>
        <taxon>Chromatiaceae</taxon>
        <taxon>Thiorhodococcus</taxon>
    </lineage>
</organism>